<evidence type="ECO:0000256" key="2">
    <source>
        <dbReference type="SAM" id="SignalP"/>
    </source>
</evidence>
<keyword evidence="2" id="KW-0732">Signal</keyword>
<evidence type="ECO:0008006" key="5">
    <source>
        <dbReference type="Google" id="ProtNLM"/>
    </source>
</evidence>
<dbReference type="OrthoDB" id="6487970at2759"/>
<proteinExistence type="predicted"/>
<dbReference type="VEuPathDB" id="VectorBase:HLOH_047456"/>
<name>A0A9J6G5S0_HAELO</name>
<evidence type="ECO:0000256" key="1">
    <source>
        <dbReference type="SAM" id="MobiDB-lite"/>
    </source>
</evidence>
<reference evidence="3 4" key="1">
    <citation type="journal article" date="2020" name="Cell">
        <title>Large-Scale Comparative Analyses of Tick Genomes Elucidate Their Genetic Diversity and Vector Capacities.</title>
        <authorList>
            <consortium name="Tick Genome and Microbiome Consortium (TIGMIC)"/>
            <person name="Jia N."/>
            <person name="Wang J."/>
            <person name="Shi W."/>
            <person name="Du L."/>
            <person name="Sun Y."/>
            <person name="Zhan W."/>
            <person name="Jiang J.F."/>
            <person name="Wang Q."/>
            <person name="Zhang B."/>
            <person name="Ji P."/>
            <person name="Bell-Sakyi L."/>
            <person name="Cui X.M."/>
            <person name="Yuan T.T."/>
            <person name="Jiang B.G."/>
            <person name="Yang W.F."/>
            <person name="Lam T.T."/>
            <person name="Chang Q.C."/>
            <person name="Ding S.J."/>
            <person name="Wang X.J."/>
            <person name="Zhu J.G."/>
            <person name="Ruan X.D."/>
            <person name="Zhao L."/>
            <person name="Wei J.T."/>
            <person name="Ye R.Z."/>
            <person name="Que T.C."/>
            <person name="Du C.H."/>
            <person name="Zhou Y.H."/>
            <person name="Cheng J.X."/>
            <person name="Dai P.F."/>
            <person name="Guo W.B."/>
            <person name="Han X.H."/>
            <person name="Huang E.J."/>
            <person name="Li L.F."/>
            <person name="Wei W."/>
            <person name="Gao Y.C."/>
            <person name="Liu J.Z."/>
            <person name="Shao H.Z."/>
            <person name="Wang X."/>
            <person name="Wang C.C."/>
            <person name="Yang T.C."/>
            <person name="Huo Q.B."/>
            <person name="Li W."/>
            <person name="Chen H.Y."/>
            <person name="Chen S.E."/>
            <person name="Zhou L.G."/>
            <person name="Ni X.B."/>
            <person name="Tian J.H."/>
            <person name="Sheng Y."/>
            <person name="Liu T."/>
            <person name="Pan Y.S."/>
            <person name="Xia L.Y."/>
            <person name="Li J."/>
            <person name="Zhao F."/>
            <person name="Cao W.C."/>
        </authorList>
    </citation>
    <scope>NUCLEOTIDE SEQUENCE [LARGE SCALE GENOMIC DNA]</scope>
    <source>
        <strain evidence="3">HaeL-2018</strain>
    </source>
</reference>
<evidence type="ECO:0000313" key="3">
    <source>
        <dbReference type="EMBL" id="KAH9373734.1"/>
    </source>
</evidence>
<gene>
    <name evidence="3" type="ORF">HPB48_018611</name>
</gene>
<feature type="signal peptide" evidence="2">
    <location>
        <begin position="1"/>
        <end position="22"/>
    </location>
</feature>
<dbReference type="AlphaFoldDB" id="A0A9J6G5S0"/>
<evidence type="ECO:0000313" key="4">
    <source>
        <dbReference type="Proteomes" id="UP000821853"/>
    </source>
</evidence>
<keyword evidence="4" id="KW-1185">Reference proteome</keyword>
<accession>A0A9J6G5S0</accession>
<dbReference type="EMBL" id="JABSTR010000006">
    <property type="protein sequence ID" value="KAH9373734.1"/>
    <property type="molecule type" value="Genomic_DNA"/>
</dbReference>
<feature type="region of interest" description="Disordered" evidence="1">
    <location>
        <begin position="115"/>
        <end position="186"/>
    </location>
</feature>
<organism evidence="3 4">
    <name type="scientific">Haemaphysalis longicornis</name>
    <name type="common">Bush tick</name>
    <dbReference type="NCBI Taxonomy" id="44386"/>
    <lineage>
        <taxon>Eukaryota</taxon>
        <taxon>Metazoa</taxon>
        <taxon>Ecdysozoa</taxon>
        <taxon>Arthropoda</taxon>
        <taxon>Chelicerata</taxon>
        <taxon>Arachnida</taxon>
        <taxon>Acari</taxon>
        <taxon>Parasitiformes</taxon>
        <taxon>Ixodida</taxon>
        <taxon>Ixodoidea</taxon>
        <taxon>Ixodidae</taxon>
        <taxon>Haemaphysalinae</taxon>
        <taxon>Haemaphysalis</taxon>
    </lineage>
</organism>
<sequence>MLASVLYPVLLVLLASTDSGYCQTPCPDYCVNSFAMFEPTNGRIKWIRGQDASRVVQVIKVVSGTSTSTSVVTIRINGRDVPVPSEAKPMIIEVLKRHPEMAEVIIELLQNRRPVYPGEPTPGGMGKMTKEEPVHPIEPTNTNSDEPFPIHPGSESSPTFGPLFPDTEEPVNPGSPDVPSKPDEPVVPFEPSVPSVPNSGVPSFPDWVPDPLNPIDIPFEPQLVPEDIRTYLEMLIRNPDYFVPIYTILNRKGVRFPDVSRPFTYVIINGHRVDLPRKVTVVFTVRINGQQFVLPRDAQRLLTYISQHPDQVPLIATILQQFGAVVTTSPGGKVTGFTLFGKPYVLPRPVSTRVTVNGRTFNLPRDIPKLIGFIQSNPQAFHRILPILESFGARPRKSPTGEINSVVIKGSTFPVRSVAPVQVTIHGRPYTIPADLDVLLKQPDSLIVGELISSLQKSRIPVTVDKDTGNVVGIVMDGVPIPFPTIVRLRVKLGGRVYRIPRDLPSIVTYLEQNGMPSPVLSLLYTYYGIIPVRDSNNVVVALSFNNKKYPVKVSQPQTTVVINGRRFVLPKDTNILIRTLQERRVGVDEFLRIIQEVGYKLMPDTDGVLRTIQKGFDVISLPVQIRLIVNINGVRYRVPEDLPRIVKVFKKITSPGSLEPILVSLSKMGVRVQRSGTHITLIFNQRRYTFPTPPGGRGGPNGEPGVPSGAVRINFNGQWFTLPTQLDALMTTVRSNGPVAIQLLIQTLRSNGVTVNLKPGGTDIVSIVIRGQVFPVPGGRVSPIGRGSNAGVVVTIRGRQFTIPRDIGILPRTLPGFQYGELILAVHRAGALFEVDEKGNFYGMRFQGRLFKFSVIFRVNVLLQKGGRSYRVPVDLAELARGLAAPGHHWNWASVRKVLHNSGVEVQGGTAGAPRAIGFQGKFYELRVSGSGGLQEPQLMQFGQEAQLFA</sequence>
<protein>
    <recommendedName>
        <fullName evidence="5">Immunoglobulin G binding protein A</fullName>
    </recommendedName>
</protein>
<feature type="chain" id="PRO_5039943038" description="Immunoglobulin G binding protein A" evidence="2">
    <location>
        <begin position="23"/>
        <end position="951"/>
    </location>
</feature>
<dbReference type="OMA" id="GEIHYLT"/>
<dbReference type="Proteomes" id="UP000821853">
    <property type="component" value="Chromosome 4"/>
</dbReference>
<comment type="caution">
    <text evidence="3">The sequence shown here is derived from an EMBL/GenBank/DDBJ whole genome shotgun (WGS) entry which is preliminary data.</text>
</comment>